<dbReference type="KEGG" id="aft:BBF96_10855"/>
<dbReference type="RefSeq" id="WP_127017192.1">
    <property type="nucleotide sequence ID" value="NZ_CP016379.1"/>
</dbReference>
<dbReference type="Proteomes" id="UP000267250">
    <property type="component" value="Chromosome"/>
</dbReference>
<accession>A0A3S9SZV9</accession>
<keyword evidence="2" id="KW-1185">Reference proteome</keyword>
<reference evidence="1 2" key="1">
    <citation type="submission" date="2016-07" db="EMBL/GenBank/DDBJ databases">
        <title>Genome and transcriptome analysis of iron-reducing fermentative bacteria Anoxybacter fermentans.</title>
        <authorList>
            <person name="Zeng X."/>
            <person name="Shao Z."/>
        </authorList>
    </citation>
    <scope>NUCLEOTIDE SEQUENCE [LARGE SCALE GENOMIC DNA]</scope>
    <source>
        <strain evidence="1 2">DY22613</strain>
    </source>
</reference>
<sequence length="180" mass="20470">MKRVIFWMTFLLLIAVFTTEDIFAIGNGEVVPNRLTIRYNVQAFEKVKAIVLEGEYGLTSTLALEGRYIYTSPASYLDTFIKFKLHEERNLNVAGRVGLHSDFDDKTPVNKILGIVFSKDHNSFIQLHGGVTYSMTTEKIGYFAGLDYQLSARSYFQAGWQKFVGQSETQGWVFGLRTDI</sequence>
<dbReference type="AlphaFoldDB" id="A0A3S9SZV9"/>
<name>A0A3S9SZV9_9FIRM</name>
<evidence type="ECO:0008006" key="3">
    <source>
        <dbReference type="Google" id="ProtNLM"/>
    </source>
</evidence>
<protein>
    <recommendedName>
        <fullName evidence="3">Outer membrane protein beta-barrel domain-containing protein</fullName>
    </recommendedName>
</protein>
<dbReference type="EMBL" id="CP016379">
    <property type="protein sequence ID" value="AZR73841.1"/>
    <property type="molecule type" value="Genomic_DNA"/>
</dbReference>
<organism evidence="1 2">
    <name type="scientific">Anoxybacter fermentans</name>
    <dbReference type="NCBI Taxonomy" id="1323375"/>
    <lineage>
        <taxon>Bacteria</taxon>
        <taxon>Bacillati</taxon>
        <taxon>Bacillota</taxon>
        <taxon>Clostridia</taxon>
        <taxon>Halanaerobiales</taxon>
        <taxon>Anoxybacter</taxon>
    </lineage>
</organism>
<evidence type="ECO:0000313" key="2">
    <source>
        <dbReference type="Proteomes" id="UP000267250"/>
    </source>
</evidence>
<evidence type="ECO:0000313" key="1">
    <source>
        <dbReference type="EMBL" id="AZR73841.1"/>
    </source>
</evidence>
<proteinExistence type="predicted"/>
<gene>
    <name evidence="1" type="ORF">BBF96_10855</name>
</gene>